<protein>
    <recommendedName>
        <fullName evidence="3">DNA-binding domain-containing protein</fullName>
    </recommendedName>
</protein>
<dbReference type="AlphaFoldDB" id="A0A0F6U3E0"/>
<evidence type="ECO:0000313" key="1">
    <source>
        <dbReference type="EMBL" id="AKE64222.1"/>
    </source>
</evidence>
<name>A0A0F6U3E0_MICAE</name>
<gene>
    <name evidence="1" type="ORF">MYAER_1874</name>
</gene>
<dbReference type="PATRIC" id="fig|1641812.3.peg.1933"/>
<accession>A0A0F6U3E0</accession>
<evidence type="ECO:0000313" key="2">
    <source>
        <dbReference type="Proteomes" id="UP000034103"/>
    </source>
</evidence>
<reference evidence="1 2" key="1">
    <citation type="journal article" date="2015" name="Genome Announc.">
        <title>Complete Genome Sequence of Microcystis aeruginosa NIES-2549, a Bloom-Forming Cyanobacterium from Lake Kasumigaura, Japan.</title>
        <authorList>
            <person name="Yamaguchi H."/>
            <person name="Suzuki S."/>
            <person name="Tanabe Y."/>
            <person name="Osana Y."/>
            <person name="Shimura Y."/>
            <person name="Ishida K."/>
            <person name="Kawachi M."/>
        </authorList>
    </citation>
    <scope>NUCLEOTIDE SEQUENCE [LARGE SCALE GENOMIC DNA]</scope>
    <source>
        <strain evidence="1 2">NIES-2549</strain>
    </source>
</reference>
<sequence>MGKPQIAVRIPPSLLAELNQYVERVGTSKTDVIVSAIATYLGCAETVPLSQRIAEVERKIMELESLVKGKRDNI</sequence>
<organism evidence="1 2">
    <name type="scientific">Microcystis aeruginosa NIES-2549</name>
    <dbReference type="NCBI Taxonomy" id="1641812"/>
    <lineage>
        <taxon>Bacteria</taxon>
        <taxon>Bacillati</taxon>
        <taxon>Cyanobacteriota</taxon>
        <taxon>Cyanophyceae</taxon>
        <taxon>Oscillatoriophycideae</taxon>
        <taxon>Chroococcales</taxon>
        <taxon>Microcystaceae</taxon>
        <taxon>Microcystis</taxon>
    </lineage>
</organism>
<dbReference type="EMBL" id="CP011304">
    <property type="protein sequence ID" value="AKE64222.1"/>
    <property type="molecule type" value="Genomic_DNA"/>
</dbReference>
<dbReference type="RefSeq" id="WP_046661864.1">
    <property type="nucleotide sequence ID" value="NZ_CP011304.1"/>
</dbReference>
<dbReference type="Proteomes" id="UP000034103">
    <property type="component" value="Chromosome"/>
</dbReference>
<evidence type="ECO:0008006" key="3">
    <source>
        <dbReference type="Google" id="ProtNLM"/>
    </source>
</evidence>
<proteinExistence type="predicted"/>
<dbReference type="HOGENOM" id="CLU_199600_0_0_3"/>